<evidence type="ECO:0000313" key="5">
    <source>
        <dbReference type="Proteomes" id="UP000523863"/>
    </source>
</evidence>
<accession>A0A7W9DAP1</accession>
<evidence type="ECO:0000259" key="3">
    <source>
        <dbReference type="Pfam" id="PF10099"/>
    </source>
</evidence>
<feature type="compositionally biased region" description="Acidic residues" evidence="1">
    <location>
        <begin position="25"/>
        <end position="35"/>
    </location>
</feature>
<evidence type="ECO:0000313" key="4">
    <source>
        <dbReference type="EMBL" id="MBB5597231.1"/>
    </source>
</evidence>
<organism evidence="4 5">
    <name type="scientific">Neomicrococcus lactis</name>
    <dbReference type="NCBI Taxonomy" id="732241"/>
    <lineage>
        <taxon>Bacteria</taxon>
        <taxon>Bacillati</taxon>
        <taxon>Actinomycetota</taxon>
        <taxon>Actinomycetes</taxon>
        <taxon>Micrococcales</taxon>
        <taxon>Micrococcaceae</taxon>
        <taxon>Neomicrococcus</taxon>
    </lineage>
</organism>
<dbReference type="Proteomes" id="UP000523863">
    <property type="component" value="Unassembled WGS sequence"/>
</dbReference>
<feature type="region of interest" description="Disordered" evidence="1">
    <location>
        <begin position="1"/>
        <end position="35"/>
    </location>
</feature>
<dbReference type="EMBL" id="JACHBL010000001">
    <property type="protein sequence ID" value="MBB5597231.1"/>
    <property type="molecule type" value="Genomic_DNA"/>
</dbReference>
<keyword evidence="5" id="KW-1185">Reference proteome</keyword>
<evidence type="ECO:0000256" key="1">
    <source>
        <dbReference type="SAM" id="MobiDB-lite"/>
    </source>
</evidence>
<dbReference type="RefSeq" id="WP_183640168.1">
    <property type="nucleotide sequence ID" value="NZ_JACHBL010000001.1"/>
</dbReference>
<dbReference type="AlphaFoldDB" id="A0A7W9DAP1"/>
<reference evidence="4 5" key="1">
    <citation type="submission" date="2020-08" db="EMBL/GenBank/DDBJ databases">
        <title>Sequencing the genomes of 1000 actinobacteria strains.</title>
        <authorList>
            <person name="Klenk H.-P."/>
        </authorList>
    </citation>
    <scope>NUCLEOTIDE SEQUENCE [LARGE SCALE GENOMIC DNA]</scope>
    <source>
        <strain evidence="4 5">DSM 23694</strain>
    </source>
</reference>
<dbReference type="InterPro" id="IPR018764">
    <property type="entry name" value="RskA_C"/>
</dbReference>
<dbReference type="GO" id="GO:0005886">
    <property type="term" value="C:plasma membrane"/>
    <property type="evidence" value="ECO:0007669"/>
    <property type="project" value="InterPro"/>
</dbReference>
<dbReference type="Pfam" id="PF10099">
    <property type="entry name" value="RskA_C"/>
    <property type="match status" value="1"/>
</dbReference>
<protein>
    <recommendedName>
        <fullName evidence="3">Anti-sigma K factor RskA C-terminal domain-containing protein</fullName>
    </recommendedName>
</protein>
<proteinExistence type="predicted"/>
<sequence length="194" mass="20656">MSFDSSSSSNLPKGRSLDDFHQGEEETDNSQDDFGLDLVDELSEHPDQPAVRPVKKWMLVAGMLAILIVGALVLFSVTAPKDNSSAIVNANDAQKSNQTVTNGGNVNVVISQSKDGIAVQATDLPPAPEGFDYQWSASNKDGSIRRLAALKDDKTDQWVGVFSLSTLDDLSLSLETDGGLDVPEGEPLVVVDAP</sequence>
<name>A0A7W9DAP1_9MICC</name>
<feature type="transmembrane region" description="Helical" evidence="2">
    <location>
        <begin position="57"/>
        <end position="77"/>
    </location>
</feature>
<comment type="caution">
    <text evidence="4">The sequence shown here is derived from an EMBL/GenBank/DDBJ whole genome shotgun (WGS) entry which is preliminary data.</text>
</comment>
<feature type="compositionally biased region" description="Basic and acidic residues" evidence="1">
    <location>
        <begin position="15"/>
        <end position="24"/>
    </location>
</feature>
<feature type="compositionally biased region" description="Polar residues" evidence="1">
    <location>
        <begin position="1"/>
        <end position="11"/>
    </location>
</feature>
<keyword evidence="2" id="KW-0812">Transmembrane</keyword>
<keyword evidence="2" id="KW-0472">Membrane</keyword>
<feature type="domain" description="Anti-sigma K factor RskA C-terminal" evidence="3">
    <location>
        <begin position="61"/>
        <end position="184"/>
    </location>
</feature>
<evidence type="ECO:0000256" key="2">
    <source>
        <dbReference type="SAM" id="Phobius"/>
    </source>
</evidence>
<gene>
    <name evidence="4" type="ORF">BKA12_000311</name>
</gene>
<keyword evidence="2" id="KW-1133">Transmembrane helix</keyword>